<dbReference type="AlphaFoldDB" id="A0A1X7UV45"/>
<sequence>MHRFNYWLYVLSVVDPFLIICINVKLFHNLCLSI</sequence>
<organism evidence="2">
    <name type="scientific">Amphimedon queenslandica</name>
    <name type="common">Sponge</name>
    <dbReference type="NCBI Taxonomy" id="400682"/>
    <lineage>
        <taxon>Eukaryota</taxon>
        <taxon>Metazoa</taxon>
        <taxon>Porifera</taxon>
        <taxon>Demospongiae</taxon>
        <taxon>Heteroscleromorpha</taxon>
        <taxon>Haplosclerida</taxon>
        <taxon>Niphatidae</taxon>
        <taxon>Amphimedon</taxon>
    </lineage>
</organism>
<evidence type="ECO:0000256" key="1">
    <source>
        <dbReference type="SAM" id="Phobius"/>
    </source>
</evidence>
<keyword evidence="1" id="KW-0472">Membrane</keyword>
<dbReference type="EnsemblMetazoa" id="Aqu2.1.31648_001">
    <property type="protein sequence ID" value="Aqu2.1.31648_001"/>
    <property type="gene ID" value="Aqu2.1.31648"/>
</dbReference>
<accession>A0A1X7UV45</accession>
<reference evidence="2" key="1">
    <citation type="submission" date="2017-05" db="UniProtKB">
        <authorList>
            <consortium name="EnsemblMetazoa"/>
        </authorList>
    </citation>
    <scope>IDENTIFICATION</scope>
</reference>
<evidence type="ECO:0000313" key="2">
    <source>
        <dbReference type="EnsemblMetazoa" id="Aqu2.1.31648_001"/>
    </source>
</evidence>
<dbReference type="InParanoid" id="A0A1X7UV45"/>
<name>A0A1X7UV45_AMPQE</name>
<proteinExistence type="predicted"/>
<feature type="transmembrane region" description="Helical" evidence="1">
    <location>
        <begin position="6"/>
        <end position="27"/>
    </location>
</feature>
<keyword evidence="1" id="KW-0812">Transmembrane</keyword>
<protein>
    <submittedName>
        <fullName evidence="2">Uncharacterized protein</fullName>
    </submittedName>
</protein>
<keyword evidence="1" id="KW-1133">Transmembrane helix</keyword>